<feature type="domain" description="TonB-dependent receptor plug" evidence="18">
    <location>
        <begin position="62"/>
        <end position="159"/>
    </location>
</feature>
<dbReference type="Pfam" id="PF00593">
    <property type="entry name" value="TonB_dep_Rec_b-barrel"/>
    <property type="match status" value="1"/>
</dbReference>
<comment type="similarity">
    <text evidence="2 14 15">Belongs to the TonB-dependent receptor family.</text>
</comment>
<evidence type="ECO:0000256" key="16">
    <source>
        <dbReference type="SAM" id="SignalP"/>
    </source>
</evidence>
<proteinExistence type="inferred from homology"/>
<protein>
    <submittedName>
        <fullName evidence="19">Ferrichrome-iron receptor</fullName>
    </submittedName>
</protein>
<dbReference type="PANTHER" id="PTHR32552:SF68">
    <property type="entry name" value="FERRICHROME OUTER MEMBRANE TRANSPORTER_PHAGE RECEPTOR"/>
    <property type="match status" value="1"/>
</dbReference>
<evidence type="ECO:0000256" key="9">
    <source>
        <dbReference type="ARBA" id="ARBA00023065"/>
    </source>
</evidence>
<feature type="domain" description="TonB-dependent receptor-like beta-barrel" evidence="17">
    <location>
        <begin position="230"/>
        <end position="669"/>
    </location>
</feature>
<dbReference type="Gene3D" id="2.170.130.10">
    <property type="entry name" value="TonB-dependent receptor, plug domain"/>
    <property type="match status" value="1"/>
</dbReference>
<keyword evidence="3 14" id="KW-0813">Transport</keyword>
<gene>
    <name evidence="19" type="primary">fhuA_3</name>
    <name evidence="19" type="ORF">SPMU_32480</name>
</gene>
<dbReference type="PROSITE" id="PS52016">
    <property type="entry name" value="TONB_DEPENDENT_REC_3"/>
    <property type="match status" value="1"/>
</dbReference>
<evidence type="ECO:0000256" key="3">
    <source>
        <dbReference type="ARBA" id="ARBA00022448"/>
    </source>
</evidence>
<keyword evidence="5" id="KW-0410">Iron transport</keyword>
<dbReference type="Gene3D" id="2.40.170.20">
    <property type="entry name" value="TonB-dependent receptor, beta-barrel domain"/>
    <property type="match status" value="1"/>
</dbReference>
<comment type="caution">
    <text evidence="19">The sequence shown here is derived from an EMBL/GenBank/DDBJ whole genome shotgun (WGS) entry which is preliminary data.</text>
</comment>
<evidence type="ECO:0000256" key="15">
    <source>
        <dbReference type="RuleBase" id="RU003357"/>
    </source>
</evidence>
<evidence type="ECO:0000259" key="18">
    <source>
        <dbReference type="Pfam" id="PF07715"/>
    </source>
</evidence>
<keyword evidence="10 15" id="KW-0798">TonB box</keyword>
<dbReference type="EMBL" id="NBBJ01000007">
    <property type="protein sequence ID" value="OWK28003.1"/>
    <property type="molecule type" value="Genomic_DNA"/>
</dbReference>
<evidence type="ECO:0000256" key="14">
    <source>
        <dbReference type="PROSITE-ProRule" id="PRU01360"/>
    </source>
</evidence>
<dbReference type="AlphaFoldDB" id="A0A245ZE58"/>
<dbReference type="GO" id="GO:0038023">
    <property type="term" value="F:signaling receptor activity"/>
    <property type="evidence" value="ECO:0007669"/>
    <property type="project" value="InterPro"/>
</dbReference>
<keyword evidence="20" id="KW-1185">Reference proteome</keyword>
<evidence type="ECO:0000256" key="11">
    <source>
        <dbReference type="ARBA" id="ARBA00023136"/>
    </source>
</evidence>
<evidence type="ECO:0000256" key="6">
    <source>
        <dbReference type="ARBA" id="ARBA00022692"/>
    </source>
</evidence>
<evidence type="ECO:0000313" key="19">
    <source>
        <dbReference type="EMBL" id="OWK28003.1"/>
    </source>
</evidence>
<feature type="signal peptide" evidence="16">
    <location>
        <begin position="1"/>
        <end position="20"/>
    </location>
</feature>
<evidence type="ECO:0000256" key="5">
    <source>
        <dbReference type="ARBA" id="ARBA00022496"/>
    </source>
</evidence>
<dbReference type="CDD" id="cd01347">
    <property type="entry name" value="ligand_gated_channel"/>
    <property type="match status" value="1"/>
</dbReference>
<dbReference type="SUPFAM" id="SSF56935">
    <property type="entry name" value="Porins"/>
    <property type="match status" value="1"/>
</dbReference>
<evidence type="ECO:0000256" key="2">
    <source>
        <dbReference type="ARBA" id="ARBA00009810"/>
    </source>
</evidence>
<sequence>MVRIILALGLSALASSYAHAQEASGVSSNVAADENEILVLGTREQGYRATVAPQTNKSDTPIQETPFSVQVVTRELIRDRGITTVGEALRYVPGFSPQVGFGASNDRFYIRGFITPYNLKNGLRRSAYAPDEQLQNIEQVEVLKGPASALYGRFEPGGVVNFITKKPLENPFFEVGALYGQFDHLRLTADVSTPITDTLGFRINVSYDDRDGFRDFVFARDRFVAPVLQWRPSDATTVTLEGEYARKTGYFDRGFANDPLFFEAPRNRQFGEPDARYENEGGLASLFVDHRFSDAISGRVALGYSDFTKDSYYYAFGFPPIDRADPERPLVNRRPSLAFDRQRDLTAQAELYARFNTGDVEHKALAGVEYGYDRWRFDVRNTPFGVNLPIDFYSPAYGQSATPTILTADGAWNSDTTAIYAQDELKLSAFRLLAGGRYDWNRLSNRDALGGPGDEETRRGAFSPRIGLTWTPAQAVSLYASWSRSFRAQVDVGRLRDGALPRPLIGESLEAGIKASLLNGRLTPTLALFDIDRRNVAVSDPEDFDLVIQIGRSRSRGIEFELPAVISPRWRIIANYTYLDADVREDTFVTPGARLVNAPEHSASLWTTYDLAGPLQGASVGVGAQHIGNRAGNTDNSIVLPAYTRFDANLAYDFDAGFGPLRAQLNVLNMFDKFYYDSGGAFIPLYPGAPRTVTASLSYRFGSAR</sequence>
<feature type="chain" id="PRO_5012331574" evidence="16">
    <location>
        <begin position="21"/>
        <end position="705"/>
    </location>
</feature>
<evidence type="ECO:0000259" key="17">
    <source>
        <dbReference type="Pfam" id="PF00593"/>
    </source>
</evidence>
<dbReference type="InterPro" id="IPR036942">
    <property type="entry name" value="Beta-barrel_TonB_sf"/>
</dbReference>
<dbReference type="InterPro" id="IPR010105">
    <property type="entry name" value="TonB_sidphr_rcpt"/>
</dbReference>
<dbReference type="RefSeq" id="WP_211275834.1">
    <property type="nucleotide sequence ID" value="NZ_NBBJ01000007.1"/>
</dbReference>
<keyword evidence="11 14" id="KW-0472">Membrane</keyword>
<dbReference type="FunFam" id="2.40.170.20:FF:000005">
    <property type="entry name" value="TonB-dependent siderophore receptor"/>
    <property type="match status" value="1"/>
</dbReference>
<dbReference type="GO" id="GO:0009279">
    <property type="term" value="C:cell outer membrane"/>
    <property type="evidence" value="ECO:0007669"/>
    <property type="project" value="UniProtKB-SubCell"/>
</dbReference>
<keyword evidence="6 14" id="KW-0812">Transmembrane</keyword>
<dbReference type="InterPro" id="IPR012910">
    <property type="entry name" value="Plug_dom"/>
</dbReference>
<dbReference type="Pfam" id="PF07715">
    <property type="entry name" value="Plug"/>
    <property type="match status" value="1"/>
</dbReference>
<keyword evidence="8" id="KW-0408">Iron</keyword>
<evidence type="ECO:0000256" key="10">
    <source>
        <dbReference type="ARBA" id="ARBA00023077"/>
    </source>
</evidence>
<evidence type="ECO:0000256" key="12">
    <source>
        <dbReference type="ARBA" id="ARBA00023170"/>
    </source>
</evidence>
<evidence type="ECO:0000313" key="20">
    <source>
        <dbReference type="Proteomes" id="UP000197783"/>
    </source>
</evidence>
<evidence type="ECO:0000256" key="13">
    <source>
        <dbReference type="ARBA" id="ARBA00023237"/>
    </source>
</evidence>
<evidence type="ECO:0000256" key="8">
    <source>
        <dbReference type="ARBA" id="ARBA00023004"/>
    </source>
</evidence>
<evidence type="ECO:0000256" key="4">
    <source>
        <dbReference type="ARBA" id="ARBA00022452"/>
    </source>
</evidence>
<keyword evidence="9" id="KW-0406">Ion transport</keyword>
<keyword evidence="4 14" id="KW-1134">Transmembrane beta strand</keyword>
<evidence type="ECO:0000256" key="1">
    <source>
        <dbReference type="ARBA" id="ARBA00004571"/>
    </source>
</evidence>
<dbReference type="GO" id="GO:0015344">
    <property type="term" value="F:siderophore uptake transmembrane transporter activity"/>
    <property type="evidence" value="ECO:0007669"/>
    <property type="project" value="TreeGrafter"/>
</dbReference>
<dbReference type="GO" id="GO:0015891">
    <property type="term" value="P:siderophore transport"/>
    <property type="evidence" value="ECO:0007669"/>
    <property type="project" value="InterPro"/>
</dbReference>
<keyword evidence="13 14" id="KW-0998">Cell outer membrane</keyword>
<comment type="subcellular location">
    <subcellularLocation>
        <location evidence="1 14">Cell outer membrane</location>
        <topology evidence="1 14">Multi-pass membrane protein</topology>
    </subcellularLocation>
</comment>
<accession>A0A245ZE58</accession>
<evidence type="ECO:0000256" key="7">
    <source>
        <dbReference type="ARBA" id="ARBA00022729"/>
    </source>
</evidence>
<dbReference type="PANTHER" id="PTHR32552">
    <property type="entry name" value="FERRICHROME IRON RECEPTOR-RELATED"/>
    <property type="match status" value="1"/>
</dbReference>
<dbReference type="InterPro" id="IPR000531">
    <property type="entry name" value="Beta-barrel_TonB"/>
</dbReference>
<reference evidence="19 20" key="1">
    <citation type="submission" date="2017-03" db="EMBL/GenBank/DDBJ databases">
        <title>Genome sequence of Sphingomonas mucosissima DSM 17494.</title>
        <authorList>
            <person name="Poehlein A."/>
            <person name="Wuebbeler J.H."/>
            <person name="Steinbuechel A."/>
            <person name="Daniel R."/>
        </authorList>
    </citation>
    <scope>NUCLEOTIDE SEQUENCE [LARGE SCALE GENOMIC DNA]</scope>
    <source>
        <strain evidence="19 20">DSM 17494</strain>
    </source>
</reference>
<dbReference type="InterPro" id="IPR039426">
    <property type="entry name" value="TonB-dep_rcpt-like"/>
</dbReference>
<name>A0A245ZE58_9SPHN</name>
<dbReference type="Proteomes" id="UP000197783">
    <property type="component" value="Unassembled WGS sequence"/>
</dbReference>
<keyword evidence="7 16" id="KW-0732">Signal</keyword>
<dbReference type="FunFam" id="2.170.130.10:FF:000001">
    <property type="entry name" value="Catecholate siderophore TonB-dependent receptor"/>
    <property type="match status" value="1"/>
</dbReference>
<organism evidence="19 20">
    <name type="scientific">Sphingomonas mucosissima</name>
    <dbReference type="NCBI Taxonomy" id="370959"/>
    <lineage>
        <taxon>Bacteria</taxon>
        <taxon>Pseudomonadati</taxon>
        <taxon>Pseudomonadota</taxon>
        <taxon>Alphaproteobacteria</taxon>
        <taxon>Sphingomonadales</taxon>
        <taxon>Sphingomonadaceae</taxon>
        <taxon>Sphingomonas</taxon>
    </lineage>
</organism>
<dbReference type="InterPro" id="IPR037066">
    <property type="entry name" value="Plug_dom_sf"/>
</dbReference>
<keyword evidence="12 19" id="KW-0675">Receptor</keyword>
<dbReference type="NCBIfam" id="TIGR01783">
    <property type="entry name" value="TonB-siderophor"/>
    <property type="match status" value="1"/>
</dbReference>